<dbReference type="PROSITE" id="PS00092">
    <property type="entry name" value="N6_MTASE"/>
    <property type="match status" value="1"/>
</dbReference>
<dbReference type="InterPro" id="IPR050210">
    <property type="entry name" value="tRNA_Adenine-N(6)_MTase"/>
</dbReference>
<keyword evidence="2 6" id="KW-0489">Methyltransferase</keyword>
<dbReference type="RefSeq" id="WP_090334660.1">
    <property type="nucleotide sequence ID" value="NZ_FNXY01000002.1"/>
</dbReference>
<dbReference type="Proteomes" id="UP000199532">
    <property type="component" value="Unassembled WGS sequence"/>
</dbReference>
<evidence type="ECO:0000313" key="8">
    <source>
        <dbReference type="EMBL" id="SEI63180.1"/>
    </source>
</evidence>
<dbReference type="InterPro" id="IPR007848">
    <property type="entry name" value="Small_mtfrase_dom"/>
</dbReference>
<dbReference type="InterPro" id="IPR022882">
    <property type="entry name" value="tRNA_adenine-N6_MeTrfase"/>
</dbReference>
<dbReference type="AlphaFoldDB" id="A0A1H6SGH6"/>
<comment type="subcellular location">
    <subcellularLocation>
        <location evidence="6">Cytoplasm</location>
    </subcellularLocation>
</comment>
<keyword evidence="3 6" id="KW-0808">Transferase</keyword>
<evidence type="ECO:0000256" key="5">
    <source>
        <dbReference type="ARBA" id="ARBA00022694"/>
    </source>
</evidence>
<comment type="catalytic activity">
    <reaction evidence="6">
        <text>adenosine(37) in tRNA1(Val) + S-adenosyl-L-methionine = N(6)-methyladenosine(37) in tRNA1(Val) + S-adenosyl-L-homocysteine + H(+)</text>
        <dbReference type="Rhea" id="RHEA:43160"/>
        <dbReference type="Rhea" id="RHEA-COMP:10369"/>
        <dbReference type="Rhea" id="RHEA-COMP:10370"/>
        <dbReference type="ChEBI" id="CHEBI:15378"/>
        <dbReference type="ChEBI" id="CHEBI:57856"/>
        <dbReference type="ChEBI" id="CHEBI:59789"/>
        <dbReference type="ChEBI" id="CHEBI:74411"/>
        <dbReference type="ChEBI" id="CHEBI:74449"/>
        <dbReference type="EC" id="2.1.1.223"/>
    </reaction>
</comment>
<evidence type="ECO:0000256" key="3">
    <source>
        <dbReference type="ARBA" id="ARBA00022679"/>
    </source>
</evidence>
<comment type="similarity">
    <text evidence="6">Belongs to the methyltransferase superfamily. tRNA (adenine-N(6)-)-methyltransferase family.</text>
</comment>
<keyword evidence="5 6" id="KW-0819">tRNA processing</keyword>
<dbReference type="OrthoDB" id="5383291at2"/>
<gene>
    <name evidence="8" type="ORF">SAMN04487995_1750</name>
</gene>
<dbReference type="InterPro" id="IPR002052">
    <property type="entry name" value="DNA_methylase_N6_adenine_CS"/>
</dbReference>
<evidence type="ECO:0000256" key="6">
    <source>
        <dbReference type="HAMAP-Rule" id="MF_01872"/>
    </source>
</evidence>
<evidence type="ECO:0000256" key="2">
    <source>
        <dbReference type="ARBA" id="ARBA00022603"/>
    </source>
</evidence>
<dbReference type="HAMAP" id="MF_01872">
    <property type="entry name" value="tRNA_methyltr_YfiC"/>
    <property type="match status" value="1"/>
</dbReference>
<reference evidence="8 9" key="1">
    <citation type="submission" date="2016-10" db="EMBL/GenBank/DDBJ databases">
        <authorList>
            <person name="de Groot N.N."/>
        </authorList>
    </citation>
    <scope>NUCLEOTIDE SEQUENCE [LARGE SCALE GENOMIC DNA]</scope>
    <source>
        <strain evidence="8 9">DSM 19938</strain>
    </source>
</reference>
<accession>A0A1H6SGH6</accession>
<organism evidence="8 9">
    <name type="scientific">Dyadobacter koreensis</name>
    <dbReference type="NCBI Taxonomy" id="408657"/>
    <lineage>
        <taxon>Bacteria</taxon>
        <taxon>Pseudomonadati</taxon>
        <taxon>Bacteroidota</taxon>
        <taxon>Cytophagia</taxon>
        <taxon>Cytophagales</taxon>
        <taxon>Spirosomataceae</taxon>
        <taxon>Dyadobacter</taxon>
    </lineage>
</organism>
<dbReference type="PANTHER" id="PTHR47739">
    <property type="entry name" value="TRNA1(VAL) (ADENINE(37)-N6)-METHYLTRANSFERASE"/>
    <property type="match status" value="1"/>
</dbReference>
<dbReference type="EC" id="2.1.1.223" evidence="6"/>
<keyword evidence="4 6" id="KW-0949">S-adenosyl-L-methionine</keyword>
<evidence type="ECO:0000313" key="9">
    <source>
        <dbReference type="Proteomes" id="UP000199532"/>
    </source>
</evidence>
<keyword evidence="9" id="KW-1185">Reference proteome</keyword>
<dbReference type="EMBL" id="FNXY01000002">
    <property type="protein sequence ID" value="SEI63180.1"/>
    <property type="molecule type" value="Genomic_DNA"/>
</dbReference>
<feature type="domain" description="Methyltransferase small" evidence="7">
    <location>
        <begin position="38"/>
        <end position="119"/>
    </location>
</feature>
<dbReference type="CDD" id="cd02440">
    <property type="entry name" value="AdoMet_MTases"/>
    <property type="match status" value="1"/>
</dbReference>
<evidence type="ECO:0000256" key="1">
    <source>
        <dbReference type="ARBA" id="ARBA00022490"/>
    </source>
</evidence>
<keyword evidence="1 6" id="KW-0963">Cytoplasm</keyword>
<dbReference type="Gene3D" id="3.40.50.150">
    <property type="entry name" value="Vaccinia Virus protein VP39"/>
    <property type="match status" value="1"/>
</dbReference>
<proteinExistence type="inferred from homology"/>
<dbReference type="InterPro" id="IPR029063">
    <property type="entry name" value="SAM-dependent_MTases_sf"/>
</dbReference>
<protein>
    <recommendedName>
        <fullName evidence="6">tRNA1(Val) (adenine(37)-N6)-methyltransferase</fullName>
        <ecNumber evidence="6">2.1.1.223</ecNumber>
    </recommendedName>
    <alternativeName>
        <fullName evidence="6">tRNA m6A37 methyltransferase</fullName>
    </alternativeName>
</protein>
<sequence length="240" mass="27391">MARNSFFKFKQFTIQQDRCAMKVCTDACVFGGWADVENDEHILDIGTGTGLLSLMTAQRNKNAKISTVEIEAEAFSQAKENIENSPFADRIEISHSAIQDFSSLEKFDCIISNPPFFQSDLRSPDSKINQAHHSDSLTFRVLLSAVNRLLTETGKFNILLPVDESIIFQELAEKSGLVLIRKLTLFHQNGKKPFRSLMLFLRSETADNRLISDDLFIYEEDGKTYHPKFAELMKDFYLIF</sequence>
<dbReference type="GO" id="GO:0008033">
    <property type="term" value="P:tRNA processing"/>
    <property type="evidence" value="ECO:0007669"/>
    <property type="project" value="UniProtKB-UniRule"/>
</dbReference>
<comment type="function">
    <text evidence="6">Specifically methylates the adenine in position 37 of tRNA(1)(Val) (anticodon cmo5UAC).</text>
</comment>
<dbReference type="GO" id="GO:0032259">
    <property type="term" value="P:methylation"/>
    <property type="evidence" value="ECO:0007669"/>
    <property type="project" value="UniProtKB-KW"/>
</dbReference>
<dbReference type="GO" id="GO:0016430">
    <property type="term" value="F:tRNA (adenine-N6)-methyltransferase activity"/>
    <property type="evidence" value="ECO:0007669"/>
    <property type="project" value="UniProtKB-UniRule"/>
</dbReference>
<dbReference type="SUPFAM" id="SSF53335">
    <property type="entry name" value="S-adenosyl-L-methionine-dependent methyltransferases"/>
    <property type="match status" value="1"/>
</dbReference>
<dbReference type="GO" id="GO:0005737">
    <property type="term" value="C:cytoplasm"/>
    <property type="evidence" value="ECO:0007669"/>
    <property type="project" value="UniProtKB-SubCell"/>
</dbReference>
<dbReference type="GO" id="GO:0003676">
    <property type="term" value="F:nucleic acid binding"/>
    <property type="evidence" value="ECO:0007669"/>
    <property type="project" value="InterPro"/>
</dbReference>
<evidence type="ECO:0000256" key="4">
    <source>
        <dbReference type="ARBA" id="ARBA00022691"/>
    </source>
</evidence>
<evidence type="ECO:0000259" key="7">
    <source>
        <dbReference type="Pfam" id="PF05175"/>
    </source>
</evidence>
<name>A0A1H6SGH6_9BACT</name>
<dbReference type="PANTHER" id="PTHR47739:SF1">
    <property type="entry name" value="TRNA1(VAL) (ADENINE(37)-N6)-METHYLTRANSFERASE"/>
    <property type="match status" value="1"/>
</dbReference>
<dbReference type="Pfam" id="PF05175">
    <property type="entry name" value="MTS"/>
    <property type="match status" value="1"/>
</dbReference>
<dbReference type="STRING" id="408657.SAMN04487995_1750"/>